<dbReference type="Proteomes" id="UP000246303">
    <property type="component" value="Unassembled WGS sequence"/>
</dbReference>
<dbReference type="OrthoDB" id="5079845at2"/>
<gene>
    <name evidence="1" type="ORF">CVS29_10890</name>
</gene>
<name>A0A2V3DX79_9MICC</name>
<protein>
    <submittedName>
        <fullName evidence="1">Uncharacterized protein</fullName>
    </submittedName>
</protein>
<dbReference type="EMBL" id="QHLZ01000006">
    <property type="protein sequence ID" value="PXA65178.1"/>
    <property type="molecule type" value="Genomic_DNA"/>
</dbReference>
<dbReference type="RefSeq" id="WP_110106354.1">
    <property type="nucleotide sequence ID" value="NZ_JACBZZ010000001.1"/>
</dbReference>
<organism evidence="1 2">
    <name type="scientific">Arthrobacter psychrochitiniphilus</name>
    <dbReference type="NCBI Taxonomy" id="291045"/>
    <lineage>
        <taxon>Bacteria</taxon>
        <taxon>Bacillati</taxon>
        <taxon>Actinomycetota</taxon>
        <taxon>Actinomycetes</taxon>
        <taxon>Micrococcales</taxon>
        <taxon>Micrococcaceae</taxon>
        <taxon>Arthrobacter</taxon>
    </lineage>
</organism>
<proteinExistence type="predicted"/>
<evidence type="ECO:0000313" key="1">
    <source>
        <dbReference type="EMBL" id="PXA65178.1"/>
    </source>
</evidence>
<accession>A0A2V3DX79</accession>
<reference evidence="1 2" key="1">
    <citation type="submission" date="2018-05" db="EMBL/GenBank/DDBJ databases">
        <title>Genetic diversity of glacier-inhabiting Cryobacterium bacteria in China and description of Cryobacterium mengkeensis sp. nov. and Arthrobacter glacialis sp. nov.</title>
        <authorList>
            <person name="Liu Q."/>
            <person name="Xin Y.-H."/>
        </authorList>
    </citation>
    <scope>NUCLEOTIDE SEQUENCE [LARGE SCALE GENOMIC DNA]</scope>
    <source>
        <strain evidence="1 2">GP3</strain>
    </source>
</reference>
<sequence>MPADTTFYAPIGYSAWWPLMGVALLILCAAAVAWIWVATKPAGTIGVPNFVPPRHPQGVKAKYLALIDGLQNQHDAGHLATRAAHSELSLAVRTFVHEMTGLRTQRMTLTELREHRLPLAEEAVELFYPGEFSRTGGDRLVSDSAQAARNVVREWR</sequence>
<comment type="caution">
    <text evidence="1">The sequence shown here is derived from an EMBL/GenBank/DDBJ whole genome shotgun (WGS) entry which is preliminary data.</text>
</comment>
<evidence type="ECO:0000313" key="2">
    <source>
        <dbReference type="Proteomes" id="UP000246303"/>
    </source>
</evidence>
<keyword evidence="2" id="KW-1185">Reference proteome</keyword>
<dbReference type="AlphaFoldDB" id="A0A2V3DX79"/>